<evidence type="ECO:0000313" key="8">
    <source>
        <dbReference type="EMBL" id="KJL37540.1"/>
    </source>
</evidence>
<dbReference type="EMBL" id="JYIZ01000057">
    <property type="protein sequence ID" value="KJL37540.1"/>
    <property type="molecule type" value="Genomic_DNA"/>
</dbReference>
<evidence type="ECO:0000313" key="9">
    <source>
        <dbReference type="Proteomes" id="UP000033956"/>
    </source>
</evidence>
<dbReference type="PANTHER" id="PTHR42812">
    <property type="entry name" value="BETA-XYLOSIDASE"/>
    <property type="match status" value="1"/>
</dbReference>
<dbReference type="OrthoDB" id="9801455at2"/>
<organism evidence="8 9">
    <name type="scientific">Microbacterium terrae</name>
    <dbReference type="NCBI Taxonomy" id="69369"/>
    <lineage>
        <taxon>Bacteria</taxon>
        <taxon>Bacillati</taxon>
        <taxon>Actinomycetota</taxon>
        <taxon>Actinomycetes</taxon>
        <taxon>Micrococcales</taxon>
        <taxon>Microbacteriaceae</taxon>
        <taxon>Microbacterium</taxon>
    </lineage>
</organism>
<sequence length="493" mass="53779">MTEPILSGFHPDPSICRVGDTYYLATSSFEYSPGVPIHRSTNLLHWELIGNALDRDSQLRPSVGAKDSGIYAPTLRHHGGRFWLATTDTSRPFDGQLIVHAESAEGPWSEPVFVPAAVGIDPDLVWDEDGVAHLSWKSFHPDLNGVAGIAVDLTTGRALSEPRLLWAGTGLPHTEGAHRYRIGDWWYLLVAEGGTERGHVISVARSRDIDGPFEGTPSNPIMSHRSTDHEVQNTGHGDFVQCPDGSWAMVYLGVRPRGMTPAFHVNGRETFLAGIDWVDGWPRVDETRFDAPVVDHTFIDRFEDAAFHPRWISPGASPSNFARTGTDGAVLEYEASRLSPSILATRARDIEWEAELDLDVSAGSARAILRHDDAHWYGLKLTPDLAELQLSAGPIESTANSLPLDGAGRVTVQIRVFRRPPPQPWGAHPEPDRVGFAVKTADGSFVSLGDVDGRYLSTEVAGGFTGRVWGIEVLDGAVAVAEARYTSSLDHGR</sequence>
<dbReference type="PANTHER" id="PTHR42812:SF12">
    <property type="entry name" value="BETA-XYLOSIDASE-RELATED"/>
    <property type="match status" value="1"/>
</dbReference>
<dbReference type="InterPro" id="IPR041542">
    <property type="entry name" value="GH43_C2"/>
</dbReference>
<evidence type="ECO:0000256" key="6">
    <source>
        <dbReference type="RuleBase" id="RU361187"/>
    </source>
</evidence>
<dbReference type="EC" id="3.2.1.37" evidence="8"/>
<protein>
    <submittedName>
        <fullName evidence="8">Beta-xylosidase</fullName>
        <ecNumber evidence="8">3.2.1.37</ecNumber>
    </submittedName>
</protein>
<dbReference type="SUPFAM" id="SSF75005">
    <property type="entry name" value="Arabinanase/levansucrase/invertase"/>
    <property type="match status" value="1"/>
</dbReference>
<evidence type="ECO:0000259" key="7">
    <source>
        <dbReference type="Pfam" id="PF17851"/>
    </source>
</evidence>
<dbReference type="GO" id="GO:0009044">
    <property type="term" value="F:xylan 1,4-beta-xylosidase activity"/>
    <property type="evidence" value="ECO:0007669"/>
    <property type="project" value="UniProtKB-EC"/>
</dbReference>
<name>A0A0M2H0K2_9MICO</name>
<dbReference type="Pfam" id="PF04616">
    <property type="entry name" value="Glyco_hydro_43"/>
    <property type="match status" value="1"/>
</dbReference>
<dbReference type="GO" id="GO:0005975">
    <property type="term" value="P:carbohydrate metabolic process"/>
    <property type="evidence" value="ECO:0007669"/>
    <property type="project" value="InterPro"/>
</dbReference>
<evidence type="ECO:0000256" key="4">
    <source>
        <dbReference type="PIRSR" id="PIRSR606710-1"/>
    </source>
</evidence>
<accession>A0A0M2H0K2</accession>
<evidence type="ECO:0000256" key="1">
    <source>
        <dbReference type="ARBA" id="ARBA00009865"/>
    </source>
</evidence>
<evidence type="ECO:0000256" key="5">
    <source>
        <dbReference type="PIRSR" id="PIRSR606710-2"/>
    </source>
</evidence>
<keyword evidence="3 6" id="KW-0326">Glycosidase</keyword>
<feature type="domain" description="Beta-xylosidase C-terminal Concanavalin A-like" evidence="7">
    <location>
        <begin position="336"/>
        <end position="475"/>
    </location>
</feature>
<reference evidence="8 9" key="1">
    <citation type="submission" date="2015-02" db="EMBL/GenBank/DDBJ databases">
        <title>Draft genome sequences of ten Microbacterium spp. with emphasis on heavy metal contaminated environments.</title>
        <authorList>
            <person name="Corretto E."/>
        </authorList>
    </citation>
    <scope>NUCLEOTIDE SEQUENCE [LARGE SCALE GENOMIC DNA]</scope>
    <source>
        <strain evidence="8 9">DSM 12510</strain>
    </source>
</reference>
<comment type="similarity">
    <text evidence="1 6">Belongs to the glycosyl hydrolase 43 family.</text>
</comment>
<gene>
    <name evidence="8" type="primary">xynB_2</name>
    <name evidence="8" type="ORF">RS81_03297</name>
</gene>
<dbReference type="InterPro" id="IPR051795">
    <property type="entry name" value="Glycosyl_Hydrlase_43"/>
</dbReference>
<feature type="site" description="Important for catalytic activity, responsible for pKa modulation of the active site Glu and correct orientation of both the proton donor and substrate" evidence="5">
    <location>
        <position position="121"/>
    </location>
</feature>
<dbReference type="Gene3D" id="2.115.10.20">
    <property type="entry name" value="Glycosyl hydrolase domain, family 43"/>
    <property type="match status" value="1"/>
</dbReference>
<evidence type="ECO:0000256" key="2">
    <source>
        <dbReference type="ARBA" id="ARBA00022801"/>
    </source>
</evidence>
<dbReference type="Pfam" id="PF17851">
    <property type="entry name" value="GH43_C2"/>
    <property type="match status" value="1"/>
</dbReference>
<dbReference type="InterPro" id="IPR023296">
    <property type="entry name" value="Glyco_hydro_beta-prop_sf"/>
</dbReference>
<dbReference type="Proteomes" id="UP000033956">
    <property type="component" value="Unassembled WGS sequence"/>
</dbReference>
<feature type="active site" description="Proton donor" evidence="4">
    <location>
        <position position="175"/>
    </location>
</feature>
<keyword evidence="2 6" id="KW-0378">Hydrolase</keyword>
<dbReference type="PATRIC" id="fig|92835.4.peg.3329"/>
<dbReference type="SUPFAM" id="SSF49899">
    <property type="entry name" value="Concanavalin A-like lectins/glucanases"/>
    <property type="match status" value="1"/>
</dbReference>
<evidence type="ECO:0000256" key="3">
    <source>
        <dbReference type="ARBA" id="ARBA00023295"/>
    </source>
</evidence>
<comment type="caution">
    <text evidence="8">The sequence shown here is derived from an EMBL/GenBank/DDBJ whole genome shotgun (WGS) entry which is preliminary data.</text>
</comment>
<dbReference type="Gene3D" id="2.60.120.200">
    <property type="match status" value="1"/>
</dbReference>
<dbReference type="STRING" id="92835.RS81_03297"/>
<dbReference type="AlphaFoldDB" id="A0A0M2H0K2"/>
<proteinExistence type="inferred from homology"/>
<dbReference type="InterPro" id="IPR006710">
    <property type="entry name" value="Glyco_hydro_43"/>
</dbReference>
<dbReference type="RefSeq" id="WP_045277183.1">
    <property type="nucleotide sequence ID" value="NZ_BAAAUP010000002.1"/>
</dbReference>
<dbReference type="CDD" id="cd18617">
    <property type="entry name" value="GH43_XynB-like"/>
    <property type="match status" value="1"/>
</dbReference>
<dbReference type="InterPro" id="IPR013320">
    <property type="entry name" value="ConA-like_dom_sf"/>
</dbReference>
<keyword evidence="9" id="KW-1185">Reference proteome</keyword>
<feature type="active site" description="Proton acceptor" evidence="4">
    <location>
        <position position="12"/>
    </location>
</feature>